<dbReference type="InterPro" id="IPR041186">
    <property type="entry name" value="DUF3823_C"/>
</dbReference>
<dbReference type="Pfam" id="PF12866">
    <property type="entry name" value="DUF3823"/>
    <property type="match status" value="1"/>
</dbReference>
<gene>
    <name evidence="4" type="ORF">SAMN05660293_01620</name>
</gene>
<dbReference type="Pfam" id="PF18003">
    <property type="entry name" value="DUF3823_C"/>
    <property type="match status" value="1"/>
</dbReference>
<organism evidence="4 5">
    <name type="scientific">Dyadobacter psychrophilus</name>
    <dbReference type="NCBI Taxonomy" id="651661"/>
    <lineage>
        <taxon>Bacteria</taxon>
        <taxon>Pseudomonadati</taxon>
        <taxon>Bacteroidota</taxon>
        <taxon>Cytophagia</taxon>
        <taxon>Cytophagales</taxon>
        <taxon>Spirosomataceae</taxon>
        <taxon>Dyadobacter</taxon>
    </lineage>
</organism>
<protein>
    <recommendedName>
        <fullName evidence="6">DUF3823 domain-containing protein</fullName>
    </recommendedName>
</protein>
<keyword evidence="5" id="KW-1185">Reference proteome</keyword>
<dbReference type="STRING" id="651661.SAMN05660293_01620"/>
<dbReference type="RefSeq" id="WP_082214186.1">
    <property type="nucleotide sequence ID" value="NZ_FUZA01000002.1"/>
</dbReference>
<proteinExistence type="predicted"/>
<evidence type="ECO:0000259" key="3">
    <source>
        <dbReference type="Pfam" id="PF18003"/>
    </source>
</evidence>
<reference evidence="5" key="1">
    <citation type="submission" date="2017-02" db="EMBL/GenBank/DDBJ databases">
        <authorList>
            <person name="Varghese N."/>
            <person name="Submissions S."/>
        </authorList>
    </citation>
    <scope>NUCLEOTIDE SEQUENCE [LARGE SCALE GENOMIC DNA]</scope>
    <source>
        <strain evidence="5">DSM 22270</strain>
    </source>
</reference>
<evidence type="ECO:0000256" key="1">
    <source>
        <dbReference type="SAM" id="SignalP"/>
    </source>
</evidence>
<evidence type="ECO:0000259" key="2">
    <source>
        <dbReference type="Pfam" id="PF12866"/>
    </source>
</evidence>
<feature type="chain" id="PRO_5012978993" description="DUF3823 domain-containing protein" evidence="1">
    <location>
        <begin position="25"/>
        <end position="231"/>
    </location>
</feature>
<evidence type="ECO:0000313" key="4">
    <source>
        <dbReference type="EMBL" id="SKB71221.1"/>
    </source>
</evidence>
<accession>A0A1T5DI16</accession>
<name>A0A1T5DI16_9BACT</name>
<dbReference type="Gene3D" id="2.60.40.2060">
    <property type="match status" value="1"/>
</dbReference>
<dbReference type="AlphaFoldDB" id="A0A1T5DI16"/>
<dbReference type="Gene3D" id="2.60.40.1120">
    <property type="entry name" value="Carboxypeptidase-like, regulatory domain"/>
    <property type="match status" value="1"/>
</dbReference>
<dbReference type="EMBL" id="FUZA01000002">
    <property type="protein sequence ID" value="SKB71221.1"/>
    <property type="molecule type" value="Genomic_DNA"/>
</dbReference>
<dbReference type="Proteomes" id="UP000190897">
    <property type="component" value="Unassembled WGS sequence"/>
</dbReference>
<dbReference type="InterPro" id="IPR024278">
    <property type="entry name" value="DUF3823_N"/>
</dbReference>
<feature type="domain" description="DUF3823" evidence="3">
    <location>
        <begin position="127"/>
        <end position="227"/>
    </location>
</feature>
<evidence type="ECO:0000313" key="5">
    <source>
        <dbReference type="Proteomes" id="UP000190897"/>
    </source>
</evidence>
<keyword evidence="1" id="KW-0732">Signal</keyword>
<evidence type="ECO:0008006" key="6">
    <source>
        <dbReference type="Google" id="ProtNLM"/>
    </source>
</evidence>
<feature type="domain" description="DUF3823" evidence="2">
    <location>
        <begin position="35"/>
        <end position="122"/>
    </location>
</feature>
<dbReference type="PROSITE" id="PS51257">
    <property type="entry name" value="PROKAR_LIPOPROTEIN"/>
    <property type="match status" value="1"/>
</dbReference>
<sequence>MKANNIHFKPLFLALLALSALISACEKDNRVEPKSVLKGRVVYEGQPVGLRSNGVQLELWQRGYQLFTKIPVHVRQDGTFSAALFDGNYKLVRLRGNGPWVDNTDTIEVALSGNTELDVPVQPYFVFQNDTYAKGEGKVSATFSLKQVTAARTLERVNLYVGTTSIVDPNNNAANAQEVAANIKDLSKPITLTATLPAALAGRDYVYVRVGVKTSGVGEMLFGEPQKVMLK</sequence>
<feature type="signal peptide" evidence="1">
    <location>
        <begin position="1"/>
        <end position="24"/>
    </location>
</feature>
<dbReference type="OrthoDB" id="1433240at2"/>